<dbReference type="InterPro" id="IPR053137">
    <property type="entry name" value="NLR-like"/>
</dbReference>
<name>A0A8H7JEA4_9PLEO</name>
<feature type="compositionally biased region" description="Low complexity" evidence="1">
    <location>
        <begin position="143"/>
        <end position="154"/>
    </location>
</feature>
<dbReference type="AlphaFoldDB" id="A0A8H7JEA4"/>
<dbReference type="PANTHER" id="PTHR46082:SF6">
    <property type="entry name" value="AAA+ ATPASE DOMAIN-CONTAINING PROTEIN-RELATED"/>
    <property type="match status" value="1"/>
</dbReference>
<dbReference type="Gene3D" id="1.25.40.10">
    <property type="entry name" value="Tetratricopeptide repeat domain"/>
    <property type="match status" value="2"/>
</dbReference>
<evidence type="ECO:0008006" key="4">
    <source>
        <dbReference type="Google" id="ProtNLM"/>
    </source>
</evidence>
<dbReference type="OrthoDB" id="20872at2759"/>
<dbReference type="SUPFAM" id="SSF48452">
    <property type="entry name" value="TPR-like"/>
    <property type="match status" value="2"/>
</dbReference>
<evidence type="ECO:0000313" key="3">
    <source>
        <dbReference type="Proteomes" id="UP000651452"/>
    </source>
</evidence>
<dbReference type="Proteomes" id="UP000651452">
    <property type="component" value="Unassembled WGS sequence"/>
</dbReference>
<proteinExistence type="predicted"/>
<dbReference type="PANTHER" id="PTHR46082">
    <property type="entry name" value="ATP/GTP-BINDING PROTEIN-RELATED"/>
    <property type="match status" value="1"/>
</dbReference>
<evidence type="ECO:0000313" key="2">
    <source>
        <dbReference type="EMBL" id="KAF9701352.1"/>
    </source>
</evidence>
<sequence length="529" mass="60508">MDGVGAQALLRNKLGKESGESATAELAKDLEYMPLAIVQAVAYIRQRASRCSVQQYLAEFHKSDQKKTSLLEYDGGRFRRDADAKNAILLTWRVSFDHIRQVRPSAADMLSLMSFFDRQGFPAELLRDRYWTESYSNDAETISPEGEGSDSGTSDSEESIDDGFEDDILMLRSYSIIALTTDGTAFDMHRLVQLATRRWLEEQGQLEMWKERYIDRICAAFPKEFYKDWTQYQALYPHAKLALSQAPKSEESSKRWALLLYHAAWYALDIGNLSDAEKLSMRSLNVGKEVFGETYSDTLKSMSLVLDVLVRRGRYVEAEELVVQAVETGKRMLGDDHSSTLVSMDMLARTYENQGRWKEIEELQVQAIETKKRTLGDEHPNTLLSMISLAFAYGKQGRLKEAEELEMQSVEAMKRVLGDEHPKTLFSMSELMSIRSIQGRWKEAEELSVQIVKINAKMLGWKHPSTLFSVNMLAINLRDQDRNVEAIRLMYNVVKVGRLVLGPEHPNNLFASSVLERWWREDTESKNIA</sequence>
<organism evidence="2 3">
    <name type="scientific">Ascochyta lentis</name>
    <dbReference type="NCBI Taxonomy" id="205686"/>
    <lineage>
        <taxon>Eukaryota</taxon>
        <taxon>Fungi</taxon>
        <taxon>Dikarya</taxon>
        <taxon>Ascomycota</taxon>
        <taxon>Pezizomycotina</taxon>
        <taxon>Dothideomycetes</taxon>
        <taxon>Pleosporomycetidae</taxon>
        <taxon>Pleosporales</taxon>
        <taxon>Pleosporineae</taxon>
        <taxon>Didymellaceae</taxon>
        <taxon>Ascochyta</taxon>
    </lineage>
</organism>
<protein>
    <recommendedName>
        <fullName evidence="4">Kinesin light chain</fullName>
    </recommendedName>
</protein>
<reference evidence="2" key="1">
    <citation type="submission" date="2018-12" db="EMBL/GenBank/DDBJ databases">
        <authorList>
            <person name="Syme R.A."/>
            <person name="Farfan-Caceres L."/>
            <person name="Lichtenzveig J."/>
        </authorList>
    </citation>
    <scope>NUCLEOTIDE SEQUENCE</scope>
    <source>
        <strain evidence="2">Al4</strain>
    </source>
</reference>
<feature type="region of interest" description="Disordered" evidence="1">
    <location>
        <begin position="137"/>
        <end position="159"/>
    </location>
</feature>
<reference evidence="2" key="2">
    <citation type="submission" date="2020-09" db="EMBL/GenBank/DDBJ databases">
        <title>Reference genome assembly for Australian Ascochyta lentis isolate Al4.</title>
        <authorList>
            <person name="Lee R.C."/>
            <person name="Farfan-Caceres L.M."/>
            <person name="Debler J.W."/>
            <person name="Williams A.H."/>
            <person name="Henares B.M."/>
        </authorList>
    </citation>
    <scope>NUCLEOTIDE SEQUENCE</scope>
    <source>
        <strain evidence="2">Al4</strain>
    </source>
</reference>
<gene>
    <name evidence="2" type="ORF">EKO04_000013</name>
</gene>
<comment type="caution">
    <text evidence="2">The sequence shown here is derived from an EMBL/GenBank/DDBJ whole genome shotgun (WGS) entry which is preliminary data.</text>
</comment>
<dbReference type="InterPro" id="IPR011990">
    <property type="entry name" value="TPR-like_helical_dom_sf"/>
</dbReference>
<dbReference type="Pfam" id="PF13374">
    <property type="entry name" value="TPR_10"/>
    <property type="match status" value="2"/>
</dbReference>
<evidence type="ECO:0000256" key="1">
    <source>
        <dbReference type="SAM" id="MobiDB-lite"/>
    </source>
</evidence>
<keyword evidence="3" id="KW-1185">Reference proteome</keyword>
<accession>A0A8H7JEA4</accession>
<dbReference type="Pfam" id="PF13424">
    <property type="entry name" value="TPR_12"/>
    <property type="match status" value="1"/>
</dbReference>
<dbReference type="EMBL" id="RZGK01000002">
    <property type="protein sequence ID" value="KAF9701352.1"/>
    <property type="molecule type" value="Genomic_DNA"/>
</dbReference>